<proteinExistence type="inferred from homology"/>
<dbReference type="EMBL" id="QEKO01000001">
    <property type="protein sequence ID" value="PVY67738.1"/>
    <property type="molecule type" value="Genomic_DNA"/>
</dbReference>
<protein>
    <submittedName>
        <fullName evidence="8">2-aminoadipate transaminase</fullName>
    </submittedName>
</protein>
<evidence type="ECO:0000313" key="9">
    <source>
        <dbReference type="Proteomes" id="UP000246145"/>
    </source>
</evidence>
<gene>
    <name evidence="8" type="ORF">C7440_0121</name>
</gene>
<dbReference type="FunFam" id="3.40.640.10:FF:000053">
    <property type="entry name" value="Aminotransferase, class I"/>
    <property type="match status" value="1"/>
</dbReference>
<dbReference type="InterPro" id="IPR015424">
    <property type="entry name" value="PyrdxlP-dep_Trfase"/>
</dbReference>
<dbReference type="RefSeq" id="WP_116517054.1">
    <property type="nucleotide sequence ID" value="NZ_JACCEX010000001.1"/>
</dbReference>
<organism evidence="8 9">
    <name type="scientific">Pusillimonas noertemannii</name>
    <dbReference type="NCBI Taxonomy" id="305977"/>
    <lineage>
        <taxon>Bacteria</taxon>
        <taxon>Pseudomonadati</taxon>
        <taxon>Pseudomonadota</taxon>
        <taxon>Betaproteobacteria</taxon>
        <taxon>Burkholderiales</taxon>
        <taxon>Alcaligenaceae</taxon>
        <taxon>Pusillimonas</taxon>
    </lineage>
</organism>
<comment type="caution">
    <text evidence="8">The sequence shown here is derived from an EMBL/GenBank/DDBJ whole genome shotgun (WGS) entry which is preliminary data.</text>
</comment>
<feature type="domain" description="Aminotransferase class I/classII large" evidence="7">
    <location>
        <begin position="59"/>
        <end position="386"/>
    </location>
</feature>
<dbReference type="InterPro" id="IPR004839">
    <property type="entry name" value="Aminotransferase_I/II_large"/>
</dbReference>
<evidence type="ECO:0000256" key="5">
    <source>
        <dbReference type="ARBA" id="ARBA00022679"/>
    </source>
</evidence>
<comment type="cofactor">
    <cofactor evidence="1">
        <name>pyridoxal 5'-phosphate</name>
        <dbReference type="ChEBI" id="CHEBI:597326"/>
    </cofactor>
</comment>
<dbReference type="SUPFAM" id="SSF53383">
    <property type="entry name" value="PLP-dependent transferases"/>
    <property type="match status" value="1"/>
</dbReference>
<dbReference type="Gene3D" id="3.90.1150.10">
    <property type="entry name" value="Aspartate Aminotransferase, domain 1"/>
    <property type="match status" value="1"/>
</dbReference>
<name>A0A2U1CPB3_9BURK</name>
<evidence type="ECO:0000256" key="1">
    <source>
        <dbReference type="ARBA" id="ARBA00001933"/>
    </source>
</evidence>
<evidence type="ECO:0000313" key="8">
    <source>
        <dbReference type="EMBL" id="PVY67738.1"/>
    </source>
</evidence>
<comment type="similarity">
    <text evidence="2">Belongs to the class-I pyridoxal-phosphate-dependent aminotransferase family.</text>
</comment>
<sequence length="433" mass="46694">MPTPYTFSQRAEKITSSTIREILKVTERPEIISFAGGLPAPVGFPLRDMNAAFDRVLGQNGRTALQYGPTEGYTPLREWVASDMQRRGAGQVGTEEVLIVSGSQQALDLLGKLFIDPGSNVLVEAPSYLGALQSFSLYEPNYVTVPTDEGGLIPAGLTDERVRDARFIYALPNFQNPTGRTLTLERRQALVQRCAEAGVPVVEDDPYGDLRYAGEALPSLLALGRQAGATVVRLGSFSKVLAPGLRLGYIVAPAPIISKLVQIKQATDLHTSTLTQMAVYETIKDGFLDEHLPAVREIYRKQCGYMLEAMQAHFPSTASWTQPEGGMFIWVTLPQHIDAHELLARAVAQNVAFVPGAPFFADEARHNTLRLSFVTVPEARIREGIAILGRLIAESHATTSAATAVKPEAAESVPGAIVAGAESTTAAARSQAL</sequence>
<evidence type="ECO:0000256" key="2">
    <source>
        <dbReference type="ARBA" id="ARBA00007441"/>
    </source>
</evidence>
<dbReference type="STRING" id="1231391.GCA_000308195_01468"/>
<dbReference type="InterPro" id="IPR050859">
    <property type="entry name" value="Class-I_PLP-dep_aminotransf"/>
</dbReference>
<dbReference type="AlphaFoldDB" id="A0A2U1CPB3"/>
<dbReference type="Proteomes" id="UP000246145">
    <property type="component" value="Unassembled WGS sequence"/>
</dbReference>
<dbReference type="CDD" id="cd00609">
    <property type="entry name" value="AAT_like"/>
    <property type="match status" value="1"/>
</dbReference>
<dbReference type="PANTHER" id="PTHR42790">
    <property type="entry name" value="AMINOTRANSFERASE"/>
    <property type="match status" value="1"/>
</dbReference>
<dbReference type="GO" id="GO:0030170">
    <property type="term" value="F:pyridoxal phosphate binding"/>
    <property type="evidence" value="ECO:0007669"/>
    <property type="project" value="InterPro"/>
</dbReference>
<dbReference type="Pfam" id="PF00155">
    <property type="entry name" value="Aminotran_1_2"/>
    <property type="match status" value="1"/>
</dbReference>
<evidence type="ECO:0000259" key="7">
    <source>
        <dbReference type="Pfam" id="PF00155"/>
    </source>
</evidence>
<dbReference type="Gene3D" id="3.40.640.10">
    <property type="entry name" value="Type I PLP-dependent aspartate aminotransferase-like (Major domain)"/>
    <property type="match status" value="1"/>
</dbReference>
<keyword evidence="9" id="KW-1185">Reference proteome</keyword>
<reference evidence="8 9" key="1">
    <citation type="submission" date="2018-04" db="EMBL/GenBank/DDBJ databases">
        <title>Genomic Encyclopedia of Type Strains, Phase IV (KMG-IV): sequencing the most valuable type-strain genomes for metagenomic binning, comparative biology and taxonomic classification.</title>
        <authorList>
            <person name="Goeker M."/>
        </authorList>
    </citation>
    <scope>NUCLEOTIDE SEQUENCE [LARGE SCALE GENOMIC DNA]</scope>
    <source>
        <strain evidence="8 9">DSM 10065</strain>
    </source>
</reference>
<keyword evidence="4" id="KW-0032">Aminotransferase</keyword>
<dbReference type="PANTHER" id="PTHR42790:SF19">
    <property type="entry name" value="KYNURENINE_ALPHA-AMINOADIPATE AMINOTRANSFERASE, MITOCHONDRIAL"/>
    <property type="match status" value="1"/>
</dbReference>
<evidence type="ECO:0000256" key="3">
    <source>
        <dbReference type="ARBA" id="ARBA00011738"/>
    </source>
</evidence>
<evidence type="ECO:0000256" key="4">
    <source>
        <dbReference type="ARBA" id="ARBA00022576"/>
    </source>
</evidence>
<evidence type="ECO:0000256" key="6">
    <source>
        <dbReference type="ARBA" id="ARBA00022898"/>
    </source>
</evidence>
<keyword evidence="6" id="KW-0663">Pyridoxal phosphate</keyword>
<accession>A0A2U1CPB3</accession>
<dbReference type="InterPro" id="IPR015422">
    <property type="entry name" value="PyrdxlP-dep_Trfase_small"/>
</dbReference>
<keyword evidence="5" id="KW-0808">Transferase</keyword>
<dbReference type="GO" id="GO:1901605">
    <property type="term" value="P:alpha-amino acid metabolic process"/>
    <property type="evidence" value="ECO:0007669"/>
    <property type="project" value="TreeGrafter"/>
</dbReference>
<dbReference type="GO" id="GO:0008483">
    <property type="term" value="F:transaminase activity"/>
    <property type="evidence" value="ECO:0007669"/>
    <property type="project" value="UniProtKB-KW"/>
</dbReference>
<comment type="subunit">
    <text evidence="3">Homodimer.</text>
</comment>
<dbReference type="OrthoDB" id="9804020at2"/>
<dbReference type="InterPro" id="IPR015421">
    <property type="entry name" value="PyrdxlP-dep_Trfase_major"/>
</dbReference>